<dbReference type="GeneID" id="19110867"/>
<protein>
    <submittedName>
        <fullName evidence="1">Uncharacterized protein</fullName>
    </submittedName>
</protein>
<dbReference type="HOGENOM" id="CLU_2739615_0_0_1"/>
<proteinExistence type="predicted"/>
<gene>
    <name evidence="1" type="ORF">BAUCODRAFT_29180</name>
</gene>
<dbReference type="RefSeq" id="XP_007671990.1">
    <property type="nucleotide sequence ID" value="XM_007673800.1"/>
</dbReference>
<sequence length="71" mass="7575">MASGHMSPSNAFEEGSCTASSRHVNITDCRAQRTCTSGLSITDKRKVPAGESYVLNRCWRSNDTSGAVALP</sequence>
<dbReference type="EMBL" id="KB445550">
    <property type="protein sequence ID" value="EMD00806.1"/>
    <property type="molecule type" value="Genomic_DNA"/>
</dbReference>
<organism evidence="1 2">
    <name type="scientific">Baudoinia panamericana (strain UAMH 10762)</name>
    <name type="common">Angels' share fungus</name>
    <name type="synonym">Baudoinia compniacensis (strain UAMH 10762)</name>
    <dbReference type="NCBI Taxonomy" id="717646"/>
    <lineage>
        <taxon>Eukaryota</taxon>
        <taxon>Fungi</taxon>
        <taxon>Dikarya</taxon>
        <taxon>Ascomycota</taxon>
        <taxon>Pezizomycotina</taxon>
        <taxon>Dothideomycetes</taxon>
        <taxon>Dothideomycetidae</taxon>
        <taxon>Mycosphaerellales</taxon>
        <taxon>Teratosphaeriaceae</taxon>
        <taxon>Baudoinia</taxon>
    </lineage>
</organism>
<reference evidence="1 2" key="1">
    <citation type="journal article" date="2012" name="PLoS Pathog.">
        <title>Diverse lifestyles and strategies of plant pathogenesis encoded in the genomes of eighteen Dothideomycetes fungi.</title>
        <authorList>
            <person name="Ohm R.A."/>
            <person name="Feau N."/>
            <person name="Henrissat B."/>
            <person name="Schoch C.L."/>
            <person name="Horwitz B.A."/>
            <person name="Barry K.W."/>
            <person name="Condon B.J."/>
            <person name="Copeland A.C."/>
            <person name="Dhillon B."/>
            <person name="Glaser F."/>
            <person name="Hesse C.N."/>
            <person name="Kosti I."/>
            <person name="LaButti K."/>
            <person name="Lindquist E.A."/>
            <person name="Lucas S."/>
            <person name="Salamov A.A."/>
            <person name="Bradshaw R.E."/>
            <person name="Ciuffetti L."/>
            <person name="Hamelin R.C."/>
            <person name="Kema G.H.J."/>
            <person name="Lawrence C."/>
            <person name="Scott J.A."/>
            <person name="Spatafora J.W."/>
            <person name="Turgeon B.G."/>
            <person name="de Wit P.J.G.M."/>
            <person name="Zhong S."/>
            <person name="Goodwin S.B."/>
            <person name="Grigoriev I.V."/>
        </authorList>
    </citation>
    <scope>NUCLEOTIDE SEQUENCE [LARGE SCALE GENOMIC DNA]</scope>
    <source>
        <strain evidence="1 2">UAMH 10762</strain>
    </source>
</reference>
<evidence type="ECO:0000313" key="2">
    <source>
        <dbReference type="Proteomes" id="UP000011761"/>
    </source>
</evidence>
<accession>M2NNJ2</accession>
<keyword evidence="2" id="KW-1185">Reference proteome</keyword>
<dbReference type="KEGG" id="bcom:BAUCODRAFT_29180"/>
<evidence type="ECO:0000313" key="1">
    <source>
        <dbReference type="EMBL" id="EMD00806.1"/>
    </source>
</evidence>
<name>M2NNJ2_BAUPA</name>
<dbReference type="AlphaFoldDB" id="M2NNJ2"/>
<dbReference type="Proteomes" id="UP000011761">
    <property type="component" value="Unassembled WGS sequence"/>
</dbReference>